<accession>A0A0P7FWS6</accession>
<dbReference type="GO" id="GO:0016740">
    <property type="term" value="F:transferase activity"/>
    <property type="evidence" value="ECO:0007669"/>
    <property type="project" value="UniProtKB-KW"/>
</dbReference>
<feature type="transmembrane region" description="Helical" evidence="1">
    <location>
        <begin position="237"/>
        <end position="261"/>
    </location>
</feature>
<keyword evidence="1" id="KW-0472">Membrane</keyword>
<gene>
    <name evidence="2" type="ORF">SY89_02427</name>
</gene>
<proteinExistence type="predicted"/>
<comment type="caution">
    <text evidence="2">The sequence shown here is derived from an EMBL/GenBank/DDBJ whole genome shotgun (WGS) entry which is preliminary data.</text>
</comment>
<feature type="transmembrane region" description="Helical" evidence="1">
    <location>
        <begin position="59"/>
        <end position="76"/>
    </location>
</feature>
<feature type="transmembrane region" description="Helical" evidence="1">
    <location>
        <begin position="131"/>
        <end position="148"/>
    </location>
</feature>
<reference evidence="3" key="1">
    <citation type="submission" date="2013-11" db="EMBL/GenBank/DDBJ databases">
        <authorList>
            <person name="Hoang H.T."/>
            <person name="Killian M.L."/>
            <person name="Madson D.M."/>
            <person name="Arruda P.H.E."/>
            <person name="Sun D."/>
            <person name="Schwartz K.J."/>
            <person name="Yoon K."/>
        </authorList>
    </citation>
    <scope>NUCLEOTIDE SEQUENCE [LARGE SCALE GENOMIC DNA]</scope>
    <source>
        <strain evidence="3">CDK2</strain>
    </source>
</reference>
<evidence type="ECO:0000313" key="2">
    <source>
        <dbReference type="EMBL" id="KPN31678.1"/>
    </source>
</evidence>
<feature type="transmembrane region" description="Helical" evidence="1">
    <location>
        <begin position="155"/>
        <end position="175"/>
    </location>
</feature>
<protein>
    <submittedName>
        <fullName evidence="2">Prenyltransferase</fullName>
    </submittedName>
</protein>
<organism evidence="2 3">
    <name type="scientific">Halolamina pelagica</name>
    <dbReference type="NCBI Taxonomy" id="699431"/>
    <lineage>
        <taxon>Archaea</taxon>
        <taxon>Methanobacteriati</taxon>
        <taxon>Methanobacteriota</taxon>
        <taxon>Stenosarchaea group</taxon>
        <taxon>Halobacteria</taxon>
        <taxon>Halobacteriales</taxon>
        <taxon>Haloferacaceae</taxon>
    </lineage>
</organism>
<dbReference type="EMBL" id="LGUC01000001">
    <property type="protein sequence ID" value="KPN31678.1"/>
    <property type="molecule type" value="Genomic_DNA"/>
</dbReference>
<evidence type="ECO:0000313" key="3">
    <source>
        <dbReference type="Proteomes" id="UP000050535"/>
    </source>
</evidence>
<keyword evidence="2" id="KW-0808">Transferase</keyword>
<dbReference type="STRING" id="699431.SY89_02427"/>
<dbReference type="AlphaFoldDB" id="A0A0P7FWS6"/>
<name>A0A0P7FWS6_9EURY</name>
<feature type="transmembrane region" description="Helical" evidence="1">
    <location>
        <begin position="30"/>
        <end position="53"/>
    </location>
</feature>
<evidence type="ECO:0000256" key="1">
    <source>
        <dbReference type="SAM" id="Phobius"/>
    </source>
</evidence>
<keyword evidence="3" id="KW-1185">Reference proteome</keyword>
<keyword evidence="1" id="KW-1133">Transmembrane helix</keyword>
<keyword evidence="1" id="KW-0812">Transmembrane</keyword>
<sequence length="291" mass="30396">MPPGQLPSSAHATGGDRGGVVPICWDALRLFLTLSVWLAVASVLMVAVTAMALGVSLEALGWGLYLPAFVVYAVYVRDRRGVSDDDRLNHPVRSRLVTRYDRPLQATELVAVIAYESLLVASLPLHRPDGLGALAVAHLPFVVLAVYLRLKAVPVVDSLAVAGTWSSLIVATVVAVGDVGLSASVGATFLAWTLVVFGGVESRNAADVEGDEQVDHGTLASRLGAARTRLFVVGAKAAGAGLFWVVGGPGIVVLLGCYFAYLAGFRWLTAAASAAGPPPGVPDRWAGDTYR</sequence>
<dbReference type="Proteomes" id="UP000050535">
    <property type="component" value="Unassembled WGS sequence"/>
</dbReference>